<dbReference type="AlphaFoldDB" id="A0A383E9P5"/>
<reference evidence="1" key="1">
    <citation type="submission" date="2018-05" db="EMBL/GenBank/DDBJ databases">
        <authorList>
            <person name="Lanie J.A."/>
            <person name="Ng W.-L."/>
            <person name="Kazmierczak K.M."/>
            <person name="Andrzejewski T.M."/>
            <person name="Davidsen T.M."/>
            <person name="Wayne K.J."/>
            <person name="Tettelin H."/>
            <person name="Glass J.I."/>
            <person name="Rusch D."/>
            <person name="Podicherti R."/>
            <person name="Tsui H.-C.T."/>
            <person name="Winkler M.E."/>
        </authorList>
    </citation>
    <scope>NUCLEOTIDE SEQUENCE</scope>
</reference>
<sequence length="29" mass="3478">MRYSFLDSPHAQGFDWPKTEKLIFIVFFG</sequence>
<gene>
    <name evidence="1" type="ORF">METZ01_LOCUS505959</name>
</gene>
<accession>A0A383E9P5</accession>
<protein>
    <submittedName>
        <fullName evidence="1">Uncharacterized protein</fullName>
    </submittedName>
</protein>
<organism evidence="1">
    <name type="scientific">marine metagenome</name>
    <dbReference type="NCBI Taxonomy" id="408172"/>
    <lineage>
        <taxon>unclassified sequences</taxon>
        <taxon>metagenomes</taxon>
        <taxon>ecological metagenomes</taxon>
    </lineage>
</organism>
<name>A0A383E9P5_9ZZZZ</name>
<proteinExistence type="predicted"/>
<feature type="non-terminal residue" evidence="1">
    <location>
        <position position="29"/>
    </location>
</feature>
<dbReference type="EMBL" id="UINC01223774">
    <property type="protein sequence ID" value="SVE53105.1"/>
    <property type="molecule type" value="Genomic_DNA"/>
</dbReference>
<evidence type="ECO:0000313" key="1">
    <source>
        <dbReference type="EMBL" id="SVE53105.1"/>
    </source>
</evidence>